<dbReference type="GO" id="GO:0071555">
    <property type="term" value="P:cell wall organization"/>
    <property type="evidence" value="ECO:0007669"/>
    <property type="project" value="UniProtKB-KW"/>
</dbReference>
<reference evidence="22 23" key="1">
    <citation type="submission" date="2018-01" db="EMBL/GenBank/DDBJ databases">
        <title>Whole genome analyses suggest that Burkholderia sensu lato contains two further novel genera in the rhizoxinica-symbiotica group Mycetohabitans gen. nov., and Trinickia gen. nov.: implications for the evolution of diazotrophy and nodulation in the Burkholderiaceae.</title>
        <authorList>
            <person name="Estrada-de los Santos P."/>
            <person name="Palmer M."/>
            <person name="Chavez-Ramirez B."/>
            <person name="Beukes C."/>
            <person name="Steenkamp E.T."/>
            <person name="Hirsch A.M."/>
            <person name="Manyaka P."/>
            <person name="Maluk M."/>
            <person name="Lafos M."/>
            <person name="Crook M."/>
            <person name="Gross E."/>
            <person name="Simon M.F."/>
            <person name="Bueno dos Reis Junior F."/>
            <person name="Poole P.S."/>
            <person name="Venter S.N."/>
            <person name="James E.K."/>
        </authorList>
    </citation>
    <scope>NUCLEOTIDE SEQUENCE [LARGE SCALE GENOMIC DNA]</scope>
    <source>
        <strain evidence="22 23">GP25-8</strain>
    </source>
</reference>
<dbReference type="GO" id="GO:0009002">
    <property type="term" value="F:serine-type D-Ala-D-Ala carboxypeptidase activity"/>
    <property type="evidence" value="ECO:0007669"/>
    <property type="project" value="UniProtKB-EC"/>
</dbReference>
<comment type="subcellular location">
    <subcellularLocation>
        <location evidence="1">Cell membrane</location>
    </subcellularLocation>
</comment>
<keyword evidence="15" id="KW-0961">Cell wall biogenesis/degradation</keyword>
<dbReference type="GO" id="GO:0005886">
    <property type="term" value="C:plasma membrane"/>
    <property type="evidence" value="ECO:0007669"/>
    <property type="project" value="UniProtKB-SubCell"/>
</dbReference>
<comment type="catalytic activity">
    <reaction evidence="17">
        <text>[GlcNAc-(1-&gt;4)-Mur2Ac(oyl-L-Ala-gamma-D-Glu-L-Lys-D-Ala-D-Ala)](n)-di-trans,octa-cis-undecaprenyl diphosphate + beta-D-GlcNAc-(1-&gt;4)-Mur2Ac(oyl-L-Ala-gamma-D-Glu-L-Lys-D-Ala-D-Ala)-di-trans,octa-cis-undecaprenyl diphosphate = [GlcNAc-(1-&gt;4)-Mur2Ac(oyl-L-Ala-gamma-D-Glu-L-Lys-D-Ala-D-Ala)](n+1)-di-trans,octa-cis-undecaprenyl diphosphate + di-trans,octa-cis-undecaprenyl diphosphate + H(+)</text>
        <dbReference type="Rhea" id="RHEA:23708"/>
        <dbReference type="Rhea" id="RHEA-COMP:9602"/>
        <dbReference type="Rhea" id="RHEA-COMP:9603"/>
        <dbReference type="ChEBI" id="CHEBI:15378"/>
        <dbReference type="ChEBI" id="CHEBI:58405"/>
        <dbReference type="ChEBI" id="CHEBI:60033"/>
        <dbReference type="ChEBI" id="CHEBI:78435"/>
        <dbReference type="EC" id="2.4.99.28"/>
    </reaction>
</comment>
<evidence type="ECO:0000313" key="22">
    <source>
        <dbReference type="EMBL" id="PMS19551.1"/>
    </source>
</evidence>
<dbReference type="FunFam" id="1.10.3810.10:FF:000001">
    <property type="entry name" value="Penicillin-binding protein 1A"/>
    <property type="match status" value="1"/>
</dbReference>
<dbReference type="InterPro" id="IPR001460">
    <property type="entry name" value="PCN-bd_Tpept"/>
</dbReference>
<name>A0A2N7VQW9_9BURK</name>
<feature type="domain" description="Glycosyl transferase family 51" evidence="21">
    <location>
        <begin position="100"/>
        <end position="275"/>
    </location>
</feature>
<dbReference type="SUPFAM" id="SSF53955">
    <property type="entry name" value="Lysozyme-like"/>
    <property type="match status" value="1"/>
</dbReference>
<evidence type="ECO:0000256" key="8">
    <source>
        <dbReference type="ARBA" id="ARBA00022676"/>
    </source>
</evidence>
<dbReference type="GO" id="GO:0006508">
    <property type="term" value="P:proteolysis"/>
    <property type="evidence" value="ECO:0007669"/>
    <property type="project" value="UniProtKB-KW"/>
</dbReference>
<evidence type="ECO:0000256" key="13">
    <source>
        <dbReference type="ARBA" id="ARBA00023136"/>
    </source>
</evidence>
<feature type="region of interest" description="Disordered" evidence="18">
    <location>
        <begin position="842"/>
        <end position="900"/>
    </location>
</feature>
<keyword evidence="11" id="KW-0133">Cell shape</keyword>
<evidence type="ECO:0000256" key="7">
    <source>
        <dbReference type="ARBA" id="ARBA00022670"/>
    </source>
</evidence>
<dbReference type="PANTHER" id="PTHR32282">
    <property type="entry name" value="BINDING PROTEIN TRANSPEPTIDASE, PUTATIVE-RELATED"/>
    <property type="match status" value="1"/>
</dbReference>
<evidence type="ECO:0000256" key="11">
    <source>
        <dbReference type="ARBA" id="ARBA00022960"/>
    </source>
</evidence>
<dbReference type="UniPathway" id="UPA00219"/>
<evidence type="ECO:0000256" key="17">
    <source>
        <dbReference type="ARBA" id="ARBA00049902"/>
    </source>
</evidence>
<dbReference type="PANTHER" id="PTHR32282:SF11">
    <property type="entry name" value="PENICILLIN-BINDING PROTEIN 1B"/>
    <property type="match status" value="1"/>
</dbReference>
<feature type="transmembrane region" description="Helical" evidence="19">
    <location>
        <begin position="55"/>
        <end position="77"/>
    </location>
</feature>
<dbReference type="GO" id="GO:0008658">
    <property type="term" value="F:penicillin binding"/>
    <property type="evidence" value="ECO:0007669"/>
    <property type="project" value="InterPro"/>
</dbReference>
<evidence type="ECO:0000256" key="18">
    <source>
        <dbReference type="SAM" id="MobiDB-lite"/>
    </source>
</evidence>
<dbReference type="Pfam" id="PF00905">
    <property type="entry name" value="Transpeptidase"/>
    <property type="match status" value="1"/>
</dbReference>
<dbReference type="GO" id="GO:0009252">
    <property type="term" value="P:peptidoglycan biosynthetic process"/>
    <property type="evidence" value="ECO:0007669"/>
    <property type="project" value="UniProtKB-UniPathway"/>
</dbReference>
<feature type="region of interest" description="Disordered" evidence="18">
    <location>
        <begin position="753"/>
        <end position="782"/>
    </location>
</feature>
<evidence type="ECO:0000256" key="6">
    <source>
        <dbReference type="ARBA" id="ARBA00022645"/>
    </source>
</evidence>
<keyword evidence="13 19" id="KW-0472">Membrane</keyword>
<evidence type="ECO:0000256" key="16">
    <source>
        <dbReference type="ARBA" id="ARBA00034000"/>
    </source>
</evidence>
<protein>
    <submittedName>
        <fullName evidence="22">Penicillin-binding protein</fullName>
    </submittedName>
</protein>
<dbReference type="InterPro" id="IPR012338">
    <property type="entry name" value="Beta-lactam/transpept-like"/>
</dbReference>
<dbReference type="SUPFAM" id="SSF56601">
    <property type="entry name" value="beta-lactamase/transpeptidase-like"/>
    <property type="match status" value="1"/>
</dbReference>
<evidence type="ECO:0000256" key="2">
    <source>
        <dbReference type="ARBA" id="ARBA00004752"/>
    </source>
</evidence>
<evidence type="ECO:0000256" key="14">
    <source>
        <dbReference type="ARBA" id="ARBA00023268"/>
    </source>
</evidence>
<dbReference type="InterPro" id="IPR001264">
    <property type="entry name" value="Glyco_trans_51"/>
</dbReference>
<dbReference type="AlphaFoldDB" id="A0A2N7VQW9"/>
<evidence type="ECO:0000256" key="15">
    <source>
        <dbReference type="ARBA" id="ARBA00023316"/>
    </source>
</evidence>
<evidence type="ECO:0000256" key="1">
    <source>
        <dbReference type="ARBA" id="ARBA00004236"/>
    </source>
</evidence>
<dbReference type="Pfam" id="PF00912">
    <property type="entry name" value="Transgly"/>
    <property type="match status" value="1"/>
</dbReference>
<accession>A0A2N7VQW9</accession>
<keyword evidence="8" id="KW-0328">Glycosyltransferase</keyword>
<gene>
    <name evidence="22" type="ORF">C0Z19_21185</name>
</gene>
<dbReference type="GO" id="GO:0008360">
    <property type="term" value="P:regulation of cell shape"/>
    <property type="evidence" value="ECO:0007669"/>
    <property type="project" value="UniProtKB-KW"/>
</dbReference>
<evidence type="ECO:0000256" key="4">
    <source>
        <dbReference type="ARBA" id="ARBA00007739"/>
    </source>
</evidence>
<dbReference type="InterPro" id="IPR036950">
    <property type="entry name" value="PBP_transglycosylase"/>
</dbReference>
<evidence type="ECO:0000256" key="12">
    <source>
        <dbReference type="ARBA" id="ARBA00022984"/>
    </source>
</evidence>
<dbReference type="InterPro" id="IPR050396">
    <property type="entry name" value="Glycosyltr_51/Transpeptidase"/>
</dbReference>
<dbReference type="GO" id="GO:0030288">
    <property type="term" value="C:outer membrane-bounded periplasmic space"/>
    <property type="evidence" value="ECO:0007669"/>
    <property type="project" value="TreeGrafter"/>
</dbReference>
<comment type="caution">
    <text evidence="22">The sequence shown here is derived from an EMBL/GenBank/DDBJ whole genome shotgun (WGS) entry which is preliminary data.</text>
</comment>
<sequence length="900" mass="96702">MTTVRDFRTKWAGRVARLAKACAHLAVALTGFLIDLTKRAATALWRHARHPTRRGVLLALATPPALVVLYVLALIPFTPSISDIRKARVDRPAQILSADGKLLAEFKPSNREWVTLKQISPHMIDALISTEDHRFYQHHGIDWKRTASAALHTFGGNRQGGSTITQQLARNLYPDEVGRAPTLTRKIKEAITAEKIEMAYSKDQILETYLNTVPFLYNAYGVEMAARTYFGKSAHELDILEAATLTGMLKGNSYYNPVINPERALQRRNTVLGQMVKYGRLSAATYEKLKTKPLSVDFERQVEPPGPAPHFAQQLRKWLIGWADANDYNIYSDGLIVHTTIDARLQAMATAAVAWQGRQLQSIANGQWSGRAGCSPTNDLFRTFMRESPDYRSARAAGLSESDALKRLGADRSFMRNLCHDKTEIQAGFLAIDPRNGQIKAWVGSRDFSEEPFDHVQQSRRQPGSTFKPFVYGAAFAAGAKPTDTYIDQPVEIPLKGGEIWRPDDDVPPSGKPMTLRDALAYSRNRITAQLVEQVGAERVARLAQTMGVRDSKLDPVPSLALGTSPVTVKEMVSAYATIANDGAYLEPRMVTSIADHDGHVLAQFDAAEPEQALPVAADRTLIDVMRDVVNRGTGASIRSRFGIHADVAGKTGTTQDNTDGWFILMHPQLVAGAWVGFDDGRVTLGGNYWGEGAHSALPIVGDFYQRALRARLIDSRARFDTEVQPGAFDVFRDKLRAWMAWLSGTKVHAPTAPAPVHHAPRAVSPVAPSVPSAPSAPSAPASAVAPASAAVPGSAPSPSQASAPLPASVPPLLGAPASSVPESASGAAASGLTAPGAVGGVAPQLAPTILPPDSGASRARGGFPPAGAGSSPTPTPDISDTPDTPNTRDPRQGTPSGAP</sequence>
<evidence type="ECO:0000313" key="23">
    <source>
        <dbReference type="Proteomes" id="UP000235347"/>
    </source>
</evidence>
<evidence type="ECO:0000256" key="9">
    <source>
        <dbReference type="ARBA" id="ARBA00022679"/>
    </source>
</evidence>
<evidence type="ECO:0000256" key="10">
    <source>
        <dbReference type="ARBA" id="ARBA00022801"/>
    </source>
</evidence>
<dbReference type="Gene3D" id="3.40.710.10">
    <property type="entry name" value="DD-peptidase/beta-lactamase superfamily"/>
    <property type="match status" value="1"/>
</dbReference>
<comment type="catalytic activity">
    <reaction evidence="16">
        <text>Preferential cleavage: (Ac)2-L-Lys-D-Ala-|-D-Ala. Also transpeptidation of peptidyl-alanyl moieties that are N-acyl substituents of D-alanine.</text>
        <dbReference type="EC" id="3.4.16.4"/>
    </reaction>
</comment>
<proteinExistence type="inferred from homology"/>
<feature type="domain" description="Penicillin-binding protein transpeptidase" evidence="20">
    <location>
        <begin position="428"/>
        <end position="660"/>
    </location>
</feature>
<keyword evidence="12" id="KW-0573">Peptidoglycan synthesis</keyword>
<keyword evidence="6" id="KW-0121">Carboxypeptidase</keyword>
<organism evidence="22 23">
    <name type="scientific">Trinickia soli</name>
    <dbReference type="NCBI Taxonomy" id="380675"/>
    <lineage>
        <taxon>Bacteria</taxon>
        <taxon>Pseudomonadati</taxon>
        <taxon>Pseudomonadota</taxon>
        <taxon>Betaproteobacteria</taxon>
        <taxon>Burkholderiales</taxon>
        <taxon>Burkholderiaceae</taxon>
        <taxon>Trinickia</taxon>
    </lineage>
</organism>
<keyword evidence="14" id="KW-0511">Multifunctional enzyme</keyword>
<dbReference type="GO" id="GO:0008955">
    <property type="term" value="F:peptidoglycan glycosyltransferase activity"/>
    <property type="evidence" value="ECO:0007669"/>
    <property type="project" value="UniProtKB-EC"/>
</dbReference>
<evidence type="ECO:0000259" key="20">
    <source>
        <dbReference type="Pfam" id="PF00905"/>
    </source>
</evidence>
<keyword evidence="9" id="KW-0808">Transferase</keyword>
<comment type="pathway">
    <text evidence="2">Cell wall biogenesis; peptidoglycan biosynthesis.</text>
</comment>
<evidence type="ECO:0000256" key="5">
    <source>
        <dbReference type="ARBA" id="ARBA00022475"/>
    </source>
</evidence>
<dbReference type="Proteomes" id="UP000235347">
    <property type="component" value="Unassembled WGS sequence"/>
</dbReference>
<comment type="similarity">
    <text evidence="3">In the C-terminal section; belongs to the transpeptidase family.</text>
</comment>
<keyword evidence="10" id="KW-0378">Hydrolase</keyword>
<feature type="region of interest" description="Disordered" evidence="18">
    <location>
        <begin position="789"/>
        <end position="808"/>
    </location>
</feature>
<evidence type="ECO:0000256" key="19">
    <source>
        <dbReference type="SAM" id="Phobius"/>
    </source>
</evidence>
<dbReference type="Gene3D" id="1.10.3810.10">
    <property type="entry name" value="Biosynthetic peptidoglycan transglycosylase-like"/>
    <property type="match status" value="1"/>
</dbReference>
<feature type="compositionally biased region" description="Low complexity" evidence="18">
    <location>
        <begin position="856"/>
        <end position="886"/>
    </location>
</feature>
<keyword evidence="23" id="KW-1185">Reference proteome</keyword>
<dbReference type="InterPro" id="IPR023346">
    <property type="entry name" value="Lysozyme-like_dom_sf"/>
</dbReference>
<keyword evidence="5" id="KW-1003">Cell membrane</keyword>
<keyword evidence="7" id="KW-0645">Protease</keyword>
<comment type="similarity">
    <text evidence="4">In the N-terminal section; belongs to the glycosyltransferase 51 family.</text>
</comment>
<dbReference type="RefSeq" id="WP_102611800.1">
    <property type="nucleotide sequence ID" value="NZ_CADIKD010000018.1"/>
</dbReference>
<keyword evidence="19" id="KW-1133">Transmembrane helix</keyword>
<evidence type="ECO:0000256" key="3">
    <source>
        <dbReference type="ARBA" id="ARBA00007090"/>
    </source>
</evidence>
<evidence type="ECO:0000259" key="21">
    <source>
        <dbReference type="Pfam" id="PF00912"/>
    </source>
</evidence>
<dbReference type="EMBL" id="PNYB01000021">
    <property type="protein sequence ID" value="PMS19551.1"/>
    <property type="molecule type" value="Genomic_DNA"/>
</dbReference>
<keyword evidence="19" id="KW-0812">Transmembrane</keyword>